<evidence type="ECO:0000313" key="2">
    <source>
        <dbReference type="EMBL" id="CAH3196702.1"/>
    </source>
</evidence>
<name>A0ABN8T0A6_9CNID</name>
<evidence type="ECO:0000256" key="1">
    <source>
        <dbReference type="SAM" id="MobiDB-lite"/>
    </source>
</evidence>
<comment type="caution">
    <text evidence="2">The sequence shown here is derived from an EMBL/GenBank/DDBJ whole genome shotgun (WGS) entry which is preliminary data.</text>
</comment>
<keyword evidence="3" id="KW-1185">Reference proteome</keyword>
<dbReference type="Proteomes" id="UP001159427">
    <property type="component" value="Unassembled WGS sequence"/>
</dbReference>
<feature type="non-terminal residue" evidence="2">
    <location>
        <position position="67"/>
    </location>
</feature>
<feature type="compositionally biased region" description="Low complexity" evidence="1">
    <location>
        <begin position="49"/>
        <end position="61"/>
    </location>
</feature>
<proteinExistence type="predicted"/>
<sequence length="67" mass="7477">MIPNFPSHSKFHHVTNPLSFYTSCRCATCLEEGSDVTSSDSDLQHFSDYAHSASSEAQEQYSSEDDN</sequence>
<evidence type="ECO:0000313" key="3">
    <source>
        <dbReference type="Proteomes" id="UP001159427"/>
    </source>
</evidence>
<accession>A0ABN8T0A6</accession>
<organism evidence="2 3">
    <name type="scientific">Porites evermanni</name>
    <dbReference type="NCBI Taxonomy" id="104178"/>
    <lineage>
        <taxon>Eukaryota</taxon>
        <taxon>Metazoa</taxon>
        <taxon>Cnidaria</taxon>
        <taxon>Anthozoa</taxon>
        <taxon>Hexacorallia</taxon>
        <taxon>Scleractinia</taxon>
        <taxon>Fungiina</taxon>
        <taxon>Poritidae</taxon>
        <taxon>Porites</taxon>
    </lineage>
</organism>
<dbReference type="EMBL" id="CALNXI010004945">
    <property type="protein sequence ID" value="CAH3196702.1"/>
    <property type="molecule type" value="Genomic_DNA"/>
</dbReference>
<feature type="region of interest" description="Disordered" evidence="1">
    <location>
        <begin position="47"/>
        <end position="67"/>
    </location>
</feature>
<reference evidence="2 3" key="1">
    <citation type="submission" date="2022-05" db="EMBL/GenBank/DDBJ databases">
        <authorList>
            <consortium name="Genoscope - CEA"/>
            <person name="William W."/>
        </authorList>
    </citation>
    <scope>NUCLEOTIDE SEQUENCE [LARGE SCALE GENOMIC DNA]</scope>
</reference>
<protein>
    <submittedName>
        <fullName evidence="2">Uncharacterized protein</fullName>
    </submittedName>
</protein>
<gene>
    <name evidence="2" type="ORF">PEVE_00033305</name>
</gene>